<dbReference type="GO" id="GO:0030246">
    <property type="term" value="F:carbohydrate binding"/>
    <property type="evidence" value="ECO:0007669"/>
    <property type="project" value="InterPro"/>
</dbReference>
<dbReference type="GO" id="GO:0003824">
    <property type="term" value="F:catalytic activity"/>
    <property type="evidence" value="ECO:0007669"/>
    <property type="project" value="InterPro"/>
</dbReference>
<evidence type="ECO:0000313" key="2">
    <source>
        <dbReference type="Proteomes" id="UP000436088"/>
    </source>
</evidence>
<dbReference type="Gene3D" id="2.70.98.10">
    <property type="match status" value="1"/>
</dbReference>
<protein>
    <submittedName>
        <fullName evidence="1">Uncharacterized protein</fullName>
    </submittedName>
</protein>
<organism evidence="1 2">
    <name type="scientific">Hibiscus syriacus</name>
    <name type="common">Rose of Sharon</name>
    <dbReference type="NCBI Taxonomy" id="106335"/>
    <lineage>
        <taxon>Eukaryota</taxon>
        <taxon>Viridiplantae</taxon>
        <taxon>Streptophyta</taxon>
        <taxon>Embryophyta</taxon>
        <taxon>Tracheophyta</taxon>
        <taxon>Spermatophyta</taxon>
        <taxon>Magnoliopsida</taxon>
        <taxon>eudicotyledons</taxon>
        <taxon>Gunneridae</taxon>
        <taxon>Pentapetalae</taxon>
        <taxon>rosids</taxon>
        <taxon>malvids</taxon>
        <taxon>Malvales</taxon>
        <taxon>Malvaceae</taxon>
        <taxon>Malvoideae</taxon>
        <taxon>Hibiscus</taxon>
    </lineage>
</organism>
<name>A0A6A2YSP3_HIBSY</name>
<reference evidence="1" key="1">
    <citation type="submission" date="2019-09" db="EMBL/GenBank/DDBJ databases">
        <title>Draft genome information of white flower Hibiscus syriacus.</title>
        <authorList>
            <person name="Kim Y.-M."/>
        </authorList>
    </citation>
    <scope>NUCLEOTIDE SEQUENCE [LARGE SCALE GENOMIC DNA]</scope>
    <source>
        <strain evidence="1">YM2019G1</strain>
    </source>
</reference>
<dbReference type="GO" id="GO:0005975">
    <property type="term" value="P:carbohydrate metabolic process"/>
    <property type="evidence" value="ECO:0007669"/>
    <property type="project" value="InterPro"/>
</dbReference>
<evidence type="ECO:0000313" key="1">
    <source>
        <dbReference type="EMBL" id="KAE8682383.1"/>
    </source>
</evidence>
<dbReference type="Proteomes" id="UP000436088">
    <property type="component" value="Unassembled WGS sequence"/>
</dbReference>
<dbReference type="InterPro" id="IPR011013">
    <property type="entry name" value="Gal_mutarotase_sf_dom"/>
</dbReference>
<comment type="caution">
    <text evidence="1">The sequence shown here is derived from an EMBL/GenBank/DDBJ whole genome shotgun (WGS) entry which is preliminary data.</text>
</comment>
<dbReference type="InterPro" id="IPR014718">
    <property type="entry name" value="GH-type_carb-bd"/>
</dbReference>
<dbReference type="SUPFAM" id="SSF74650">
    <property type="entry name" value="Galactose mutarotase-like"/>
    <property type="match status" value="1"/>
</dbReference>
<keyword evidence="2" id="KW-1185">Reference proteome</keyword>
<proteinExistence type="predicted"/>
<gene>
    <name evidence="1" type="ORF">F3Y22_tig00111244pilonHSYRG00021</name>
</gene>
<sequence length="48" mass="5458">MSVNFTNWGATIMSLAIPDKHGKRGDIVLGYDIVKVYKIRRITDTIHI</sequence>
<dbReference type="AlphaFoldDB" id="A0A6A2YSP3"/>
<accession>A0A6A2YSP3</accession>
<dbReference type="EMBL" id="VEPZ02001282">
    <property type="protein sequence ID" value="KAE8682383.1"/>
    <property type="molecule type" value="Genomic_DNA"/>
</dbReference>